<evidence type="ECO:0000313" key="1">
    <source>
        <dbReference type="EMBL" id="KAK3079882.1"/>
    </source>
</evidence>
<evidence type="ECO:0000313" key="2">
    <source>
        <dbReference type="Proteomes" id="UP001186974"/>
    </source>
</evidence>
<keyword evidence="2" id="KW-1185">Reference proteome</keyword>
<gene>
    <name evidence="1" type="ORF">LTS18_003688</name>
</gene>
<reference evidence="1" key="1">
    <citation type="submission" date="2024-09" db="EMBL/GenBank/DDBJ databases">
        <title>Black Yeasts Isolated from many extreme environments.</title>
        <authorList>
            <person name="Coleine C."/>
            <person name="Stajich J.E."/>
            <person name="Selbmann L."/>
        </authorList>
    </citation>
    <scope>NUCLEOTIDE SEQUENCE</scope>
    <source>
        <strain evidence="1">CCFEE 5737</strain>
    </source>
</reference>
<comment type="caution">
    <text evidence="1">The sequence shown here is derived from an EMBL/GenBank/DDBJ whole genome shotgun (WGS) entry which is preliminary data.</text>
</comment>
<organism evidence="1 2">
    <name type="scientific">Coniosporium uncinatum</name>
    <dbReference type="NCBI Taxonomy" id="93489"/>
    <lineage>
        <taxon>Eukaryota</taxon>
        <taxon>Fungi</taxon>
        <taxon>Dikarya</taxon>
        <taxon>Ascomycota</taxon>
        <taxon>Pezizomycotina</taxon>
        <taxon>Dothideomycetes</taxon>
        <taxon>Dothideomycetes incertae sedis</taxon>
        <taxon>Coniosporium</taxon>
    </lineage>
</organism>
<proteinExistence type="predicted"/>
<dbReference type="EMBL" id="JAWDJW010000869">
    <property type="protein sequence ID" value="KAK3079882.1"/>
    <property type="molecule type" value="Genomic_DNA"/>
</dbReference>
<sequence>MEDPNVILTLVADIEPATTAFGLPHNVHRYSPPSLDLEVSSRESTPFLDAREQNEEVGFCHRLQLTFDQPPKDDQTEYVFGTDPRVCDILLGKRRGEGRISGKHFSMTFDSQRRIVLRDFSRGGTAVSYDGQASGQKRSRFTWIIFKEFENIEVQLSGTDFRFKIILANHKQCESEYLAHVDSFLEKRRTVEESGPALPAFDMLDIRSQNTTVAPTALHSPSQGRIYVLLEELGRGEFGRVCKVVDVTAGYIYAGKGFFYPGWEREVAAMKRVSHVSLLPRLHVRSIDSLQERIVQFVDFIAEPAPLLVMEYLPLGNLQDQHQDAPIAVEEAVVLFYEGLQAIDYLHSQGIAHRDIKPANILVVSRPPFSIKLTDFGLAKDVSALATVCGTYLYAAPEIWKGSGYTSAVDIWSFGLVVYEFIYGLPKPGRGSFRPRNWCNRVVKAAEDWDPDGLVDYFSAHMLQIDPKRRSSASECLEKASEVYSSYVERFYIRDHEAECTTPTEKASTFRRESYRLDATERGQLLQLESSNESHNAYDDRSRKRQRLDLLSSVDRQQSILTQRMPSGTALEEATPGWCSTSVREPMLVGAPTYK</sequence>
<name>A0ACC3DTE6_9PEZI</name>
<dbReference type="Proteomes" id="UP001186974">
    <property type="component" value="Unassembled WGS sequence"/>
</dbReference>
<accession>A0ACC3DTE6</accession>
<feature type="non-terminal residue" evidence="1">
    <location>
        <position position="1"/>
    </location>
</feature>
<protein>
    <submittedName>
        <fullName evidence="1">Uncharacterized protein</fullName>
    </submittedName>
</protein>